<dbReference type="PANTHER" id="PTHR45699">
    <property type="entry name" value="60S ACIDIC RIBOSOMAL PROTEIN P0"/>
    <property type="match status" value="1"/>
</dbReference>
<accession>L1J787</accession>
<evidence type="ECO:0000313" key="7">
    <source>
        <dbReference type="EMBL" id="EKX44202.1"/>
    </source>
</evidence>
<dbReference type="PIRSF" id="PIRSF039087">
    <property type="entry name" value="L10E"/>
    <property type="match status" value="1"/>
</dbReference>
<dbReference type="OrthoDB" id="10259902at2759"/>
<feature type="domain" description="Large ribosomal subunit protein uL10-like insertion" evidence="6">
    <location>
        <begin position="119"/>
        <end position="187"/>
    </location>
</feature>
<dbReference type="GO" id="GO:0070180">
    <property type="term" value="F:large ribosomal subunit rRNA binding"/>
    <property type="evidence" value="ECO:0007669"/>
    <property type="project" value="TreeGrafter"/>
</dbReference>
<feature type="compositionally biased region" description="Low complexity" evidence="5">
    <location>
        <begin position="288"/>
        <end position="306"/>
    </location>
</feature>
<dbReference type="GO" id="GO:0000027">
    <property type="term" value="P:ribosomal large subunit assembly"/>
    <property type="evidence" value="ECO:0007669"/>
    <property type="project" value="TreeGrafter"/>
</dbReference>
<dbReference type="EMBL" id="JH993006">
    <property type="protein sequence ID" value="EKX44202.1"/>
    <property type="molecule type" value="Genomic_DNA"/>
</dbReference>
<evidence type="ECO:0000313" key="9">
    <source>
        <dbReference type="Proteomes" id="UP000011087"/>
    </source>
</evidence>
<evidence type="ECO:0000313" key="8">
    <source>
        <dbReference type="EnsemblProtists" id="EKX44202"/>
    </source>
</evidence>
<dbReference type="Pfam" id="PF00466">
    <property type="entry name" value="Ribosomal_L10"/>
    <property type="match status" value="1"/>
</dbReference>
<dbReference type="STRING" id="905079.L1J787"/>
<dbReference type="InterPro" id="IPR050323">
    <property type="entry name" value="Ribosomal_protein_uL10"/>
</dbReference>
<comment type="similarity">
    <text evidence="1 4">Belongs to the universal ribosomal protein uL10 family.</text>
</comment>
<evidence type="ECO:0000256" key="5">
    <source>
        <dbReference type="SAM" id="MobiDB-lite"/>
    </source>
</evidence>
<dbReference type="SUPFAM" id="SSF160369">
    <property type="entry name" value="Ribosomal protein L10-like"/>
    <property type="match status" value="1"/>
</dbReference>
<name>L1J787_GUITC</name>
<dbReference type="PANTHER" id="PTHR45699:SF3">
    <property type="entry name" value="LARGE RIBOSOMAL SUBUNIT PROTEIN UL10"/>
    <property type="match status" value="1"/>
</dbReference>
<dbReference type="Pfam" id="PF00428">
    <property type="entry name" value="Ribosomal_60s"/>
    <property type="match status" value="1"/>
</dbReference>
<dbReference type="PaxDb" id="55529-EKX44202"/>
<protein>
    <recommendedName>
        <fullName evidence="4">60S acidic ribosomal protein P0</fullName>
    </recommendedName>
</protein>
<evidence type="ECO:0000256" key="2">
    <source>
        <dbReference type="ARBA" id="ARBA00022980"/>
    </source>
</evidence>
<dbReference type="GO" id="GO:0003735">
    <property type="term" value="F:structural constituent of ribosome"/>
    <property type="evidence" value="ECO:0007669"/>
    <property type="project" value="TreeGrafter"/>
</dbReference>
<dbReference type="InterPro" id="IPR040637">
    <property type="entry name" value="Ribosomal_uL10-like_insert"/>
</dbReference>
<dbReference type="Gene3D" id="3.30.70.1730">
    <property type="match status" value="1"/>
</dbReference>
<evidence type="ECO:0000256" key="4">
    <source>
        <dbReference type="PIRNR" id="PIRNR039087"/>
    </source>
</evidence>
<evidence type="ECO:0000259" key="6">
    <source>
        <dbReference type="Pfam" id="PF17777"/>
    </source>
</evidence>
<dbReference type="Gene3D" id="3.90.105.20">
    <property type="match status" value="1"/>
</dbReference>
<feature type="region of interest" description="Disordered" evidence="5">
    <location>
        <begin position="285"/>
        <end position="323"/>
    </location>
</feature>
<dbReference type="eggNOG" id="KOG0815">
    <property type="taxonomic scope" value="Eukaryota"/>
</dbReference>
<gene>
    <name evidence="7" type="primary">P0</name>
    <name evidence="7" type="ORF">GUITHDRAFT_153090</name>
</gene>
<dbReference type="OMA" id="DMNPFKL"/>
<sequence length="323" mass="34364">MPEEETGRVYSDRKLKYAERLETLLATLPKVLIISADNVGSQQMHIVRSKLRKDPKAEILMGKNTMIKFVIRRYASSSGNSTFNRLADLVKLNCGLVFTDADVKKVRSILQENKVVAAAKAGAVAPKDVFLEAGPTSLEPTQTGFFQALGIATKITKGNIEVIKQVQLAKVGEKVGSSEAVLMGKLGLKPFEFGLIVTKLFDGESVIDPSVLDIDDEDIRKCFQQGIGRITSIGLSIGYPVPSACPHLLINAFKNLVALALTTDIDFAAAAEIKDMVANPEKYGGGAAAAAPAAGGGAAPAAAAKAPEPEPEEEEDMGFSLFD</sequence>
<dbReference type="SMR" id="L1J787"/>
<keyword evidence="2 4" id="KW-0689">Ribosomal protein</keyword>
<keyword evidence="9" id="KW-1185">Reference proteome</keyword>
<dbReference type="EnsemblProtists" id="EKX44202">
    <property type="protein sequence ID" value="EKX44202"/>
    <property type="gene ID" value="GUITHDRAFT_153090"/>
</dbReference>
<dbReference type="InterPro" id="IPR043141">
    <property type="entry name" value="Ribosomal_uL10-like_sf"/>
</dbReference>
<dbReference type="FunFam" id="3.90.105.20:FF:000001">
    <property type="entry name" value="60S acidic ribosomal protein P0"/>
    <property type="match status" value="1"/>
</dbReference>
<keyword evidence="3 4" id="KW-0687">Ribonucleoprotein</keyword>
<dbReference type="Proteomes" id="UP000011087">
    <property type="component" value="Unassembled WGS sequence"/>
</dbReference>
<reference evidence="7 9" key="1">
    <citation type="journal article" date="2012" name="Nature">
        <title>Algal genomes reveal evolutionary mosaicism and the fate of nucleomorphs.</title>
        <authorList>
            <consortium name="DOE Joint Genome Institute"/>
            <person name="Curtis B.A."/>
            <person name="Tanifuji G."/>
            <person name="Burki F."/>
            <person name="Gruber A."/>
            <person name="Irimia M."/>
            <person name="Maruyama S."/>
            <person name="Arias M.C."/>
            <person name="Ball S.G."/>
            <person name="Gile G.H."/>
            <person name="Hirakawa Y."/>
            <person name="Hopkins J.F."/>
            <person name="Kuo A."/>
            <person name="Rensing S.A."/>
            <person name="Schmutz J."/>
            <person name="Symeonidi A."/>
            <person name="Elias M."/>
            <person name="Eveleigh R.J."/>
            <person name="Herman E.K."/>
            <person name="Klute M.J."/>
            <person name="Nakayama T."/>
            <person name="Obornik M."/>
            <person name="Reyes-Prieto A."/>
            <person name="Armbrust E.V."/>
            <person name="Aves S.J."/>
            <person name="Beiko R.G."/>
            <person name="Coutinho P."/>
            <person name="Dacks J.B."/>
            <person name="Durnford D.G."/>
            <person name="Fast N.M."/>
            <person name="Green B.R."/>
            <person name="Grisdale C.J."/>
            <person name="Hempel F."/>
            <person name="Henrissat B."/>
            <person name="Hoppner M.P."/>
            <person name="Ishida K."/>
            <person name="Kim E."/>
            <person name="Koreny L."/>
            <person name="Kroth P.G."/>
            <person name="Liu Y."/>
            <person name="Malik S.B."/>
            <person name="Maier U.G."/>
            <person name="McRose D."/>
            <person name="Mock T."/>
            <person name="Neilson J.A."/>
            <person name="Onodera N.T."/>
            <person name="Poole A.M."/>
            <person name="Pritham E.J."/>
            <person name="Richards T.A."/>
            <person name="Rocap G."/>
            <person name="Roy S.W."/>
            <person name="Sarai C."/>
            <person name="Schaack S."/>
            <person name="Shirato S."/>
            <person name="Slamovits C.H."/>
            <person name="Spencer D.F."/>
            <person name="Suzuki S."/>
            <person name="Worden A.Z."/>
            <person name="Zauner S."/>
            <person name="Barry K."/>
            <person name="Bell C."/>
            <person name="Bharti A.K."/>
            <person name="Crow J.A."/>
            <person name="Grimwood J."/>
            <person name="Kramer R."/>
            <person name="Lindquist E."/>
            <person name="Lucas S."/>
            <person name="Salamov A."/>
            <person name="McFadden G.I."/>
            <person name="Lane C.E."/>
            <person name="Keeling P.J."/>
            <person name="Gray M.W."/>
            <person name="Grigoriev I.V."/>
            <person name="Archibald J.M."/>
        </authorList>
    </citation>
    <scope>NUCLEOTIDE SEQUENCE</scope>
    <source>
        <strain evidence="7 9">CCMP2712</strain>
    </source>
</reference>
<dbReference type="GO" id="GO:0022625">
    <property type="term" value="C:cytosolic large ribosomal subunit"/>
    <property type="evidence" value="ECO:0007669"/>
    <property type="project" value="TreeGrafter"/>
</dbReference>
<organism evidence="7">
    <name type="scientific">Guillardia theta (strain CCMP2712)</name>
    <name type="common">Cryptophyte</name>
    <dbReference type="NCBI Taxonomy" id="905079"/>
    <lineage>
        <taxon>Eukaryota</taxon>
        <taxon>Cryptophyceae</taxon>
        <taxon>Pyrenomonadales</taxon>
        <taxon>Geminigeraceae</taxon>
        <taxon>Guillardia</taxon>
    </lineage>
</organism>
<evidence type="ECO:0000256" key="3">
    <source>
        <dbReference type="ARBA" id="ARBA00023274"/>
    </source>
</evidence>
<dbReference type="Pfam" id="PF17777">
    <property type="entry name" value="RL10P_insert"/>
    <property type="match status" value="1"/>
</dbReference>
<dbReference type="KEGG" id="gtt:GUITHDRAFT_153090"/>
<dbReference type="CDD" id="cd05795">
    <property type="entry name" value="Ribosomal_P0_L10e"/>
    <property type="match status" value="1"/>
</dbReference>
<dbReference type="GeneID" id="17300743"/>
<dbReference type="HOGENOM" id="CLU_053173_1_1_1"/>
<evidence type="ECO:0000256" key="1">
    <source>
        <dbReference type="ARBA" id="ARBA00008889"/>
    </source>
</evidence>
<dbReference type="InterPro" id="IPR001790">
    <property type="entry name" value="Ribosomal_uL10"/>
</dbReference>
<dbReference type="InterPro" id="IPR030670">
    <property type="entry name" value="uL10_eukaryotes"/>
</dbReference>
<comment type="function">
    <text evidence="4">Ribosomal protein P0 is the functional equivalent of E.coli protein L10.</text>
</comment>
<dbReference type="GO" id="GO:0002181">
    <property type="term" value="P:cytoplasmic translation"/>
    <property type="evidence" value="ECO:0007669"/>
    <property type="project" value="TreeGrafter"/>
</dbReference>
<dbReference type="AlphaFoldDB" id="L1J787"/>
<reference evidence="8" key="3">
    <citation type="submission" date="2015-06" db="UniProtKB">
        <authorList>
            <consortium name="EnsemblProtists"/>
        </authorList>
    </citation>
    <scope>IDENTIFICATION</scope>
</reference>
<dbReference type="InterPro" id="IPR043164">
    <property type="entry name" value="Ribosomal_uL10-like_insert_sf"/>
</dbReference>
<reference evidence="9" key="2">
    <citation type="submission" date="2012-11" db="EMBL/GenBank/DDBJ databases">
        <authorList>
            <person name="Kuo A."/>
            <person name="Curtis B.A."/>
            <person name="Tanifuji G."/>
            <person name="Burki F."/>
            <person name="Gruber A."/>
            <person name="Irimia M."/>
            <person name="Maruyama S."/>
            <person name="Arias M.C."/>
            <person name="Ball S.G."/>
            <person name="Gile G.H."/>
            <person name="Hirakawa Y."/>
            <person name="Hopkins J.F."/>
            <person name="Rensing S.A."/>
            <person name="Schmutz J."/>
            <person name="Symeonidi A."/>
            <person name="Elias M."/>
            <person name="Eveleigh R.J."/>
            <person name="Herman E.K."/>
            <person name="Klute M.J."/>
            <person name="Nakayama T."/>
            <person name="Obornik M."/>
            <person name="Reyes-Prieto A."/>
            <person name="Armbrust E.V."/>
            <person name="Aves S.J."/>
            <person name="Beiko R.G."/>
            <person name="Coutinho P."/>
            <person name="Dacks J.B."/>
            <person name="Durnford D.G."/>
            <person name="Fast N.M."/>
            <person name="Green B.R."/>
            <person name="Grisdale C."/>
            <person name="Hempe F."/>
            <person name="Henrissat B."/>
            <person name="Hoppner M.P."/>
            <person name="Ishida K.-I."/>
            <person name="Kim E."/>
            <person name="Koreny L."/>
            <person name="Kroth P.G."/>
            <person name="Liu Y."/>
            <person name="Malik S.-B."/>
            <person name="Maier U.G."/>
            <person name="McRose D."/>
            <person name="Mock T."/>
            <person name="Neilson J.A."/>
            <person name="Onodera N.T."/>
            <person name="Poole A.M."/>
            <person name="Pritham E.J."/>
            <person name="Richards T.A."/>
            <person name="Rocap G."/>
            <person name="Roy S.W."/>
            <person name="Sarai C."/>
            <person name="Schaack S."/>
            <person name="Shirato S."/>
            <person name="Slamovits C.H."/>
            <person name="Spencer D.F."/>
            <person name="Suzuki S."/>
            <person name="Worden A.Z."/>
            <person name="Zauner S."/>
            <person name="Barry K."/>
            <person name="Bell C."/>
            <person name="Bharti A.K."/>
            <person name="Crow J.A."/>
            <person name="Grimwood J."/>
            <person name="Kramer R."/>
            <person name="Lindquist E."/>
            <person name="Lucas S."/>
            <person name="Salamov A."/>
            <person name="McFadden G.I."/>
            <person name="Lane C.E."/>
            <person name="Keeling P.J."/>
            <person name="Gray M.W."/>
            <person name="Grigoriev I.V."/>
            <person name="Archibald J.M."/>
        </authorList>
    </citation>
    <scope>NUCLEOTIDE SEQUENCE</scope>
    <source>
        <strain evidence="9">CCMP2712</strain>
    </source>
</reference>
<dbReference type="RefSeq" id="XP_005831182.1">
    <property type="nucleotide sequence ID" value="XM_005831125.1"/>
</dbReference>
<proteinExistence type="inferred from homology"/>